<organism evidence="1 2">
    <name type="scientific">Symbiodinium microadriaticum</name>
    <name type="common">Dinoflagellate</name>
    <name type="synonym">Zooxanthella microadriatica</name>
    <dbReference type="NCBI Taxonomy" id="2951"/>
    <lineage>
        <taxon>Eukaryota</taxon>
        <taxon>Sar</taxon>
        <taxon>Alveolata</taxon>
        <taxon>Dinophyceae</taxon>
        <taxon>Suessiales</taxon>
        <taxon>Symbiodiniaceae</taxon>
        <taxon>Symbiodinium</taxon>
    </lineage>
</organism>
<keyword evidence="2" id="KW-1185">Reference proteome</keyword>
<name>A0A1Q9EK72_SYMMI</name>
<evidence type="ECO:0000313" key="2">
    <source>
        <dbReference type="Proteomes" id="UP000186817"/>
    </source>
</evidence>
<dbReference type="Proteomes" id="UP000186817">
    <property type="component" value="Unassembled WGS sequence"/>
</dbReference>
<comment type="caution">
    <text evidence="1">The sequence shown here is derived from an EMBL/GenBank/DDBJ whole genome shotgun (WGS) entry which is preliminary data.</text>
</comment>
<evidence type="ECO:0000313" key="1">
    <source>
        <dbReference type="EMBL" id="OLQ07797.1"/>
    </source>
</evidence>
<dbReference type="OrthoDB" id="10369445at2759"/>
<dbReference type="AlphaFoldDB" id="A0A1Q9EK72"/>
<gene>
    <name evidence="1" type="ORF">AK812_SmicGene8718</name>
</gene>
<accession>A0A1Q9EK72</accession>
<protein>
    <submittedName>
        <fullName evidence="1">Uncharacterized protein</fullName>
    </submittedName>
</protein>
<reference evidence="1 2" key="1">
    <citation type="submission" date="2016-02" db="EMBL/GenBank/DDBJ databases">
        <title>Genome analysis of coral dinoflagellate symbionts highlights evolutionary adaptations to a symbiotic lifestyle.</title>
        <authorList>
            <person name="Aranda M."/>
            <person name="Li Y."/>
            <person name="Liew Y.J."/>
            <person name="Baumgarten S."/>
            <person name="Simakov O."/>
            <person name="Wilson M."/>
            <person name="Piel J."/>
            <person name="Ashoor H."/>
            <person name="Bougouffa S."/>
            <person name="Bajic V.B."/>
            <person name="Ryu T."/>
            <person name="Ravasi T."/>
            <person name="Bayer T."/>
            <person name="Micklem G."/>
            <person name="Kim H."/>
            <person name="Bhak J."/>
            <person name="Lajeunesse T.C."/>
            <person name="Voolstra C.R."/>
        </authorList>
    </citation>
    <scope>NUCLEOTIDE SEQUENCE [LARGE SCALE GENOMIC DNA]</scope>
    <source>
        <strain evidence="1 2">CCMP2467</strain>
    </source>
</reference>
<proteinExistence type="predicted"/>
<dbReference type="EMBL" id="LSRX01000131">
    <property type="protein sequence ID" value="OLQ07797.1"/>
    <property type="molecule type" value="Genomic_DNA"/>
</dbReference>
<sequence>MTVEDWVVHEPEHQHVALQFKGLYSKSKERRCSECFDVCGKTFENGNAMSLPDTSSASGVSSNVRSMRVTSGVVYAVMNYCLGAFNYGALDAMGSRVLGTRDACVDFAADKAVSHLTALLPSIREVVVAQFLKQVQRVAEVSDFSGRWAARFSWTAGMWGALEILSE</sequence>